<accession>A0A540P3A1</accession>
<gene>
    <name evidence="1" type="ORF">Sipo8835_44575</name>
</gene>
<evidence type="ECO:0000313" key="2">
    <source>
        <dbReference type="Proteomes" id="UP000318720"/>
    </source>
</evidence>
<dbReference type="SUPFAM" id="SSF140453">
    <property type="entry name" value="EsxAB dimer-like"/>
    <property type="match status" value="1"/>
</dbReference>
<dbReference type="Proteomes" id="UP000318720">
    <property type="component" value="Unassembled WGS sequence"/>
</dbReference>
<dbReference type="Pfam" id="PF06013">
    <property type="entry name" value="WXG100"/>
    <property type="match status" value="1"/>
</dbReference>
<organism evidence="1 2">
    <name type="scientific">Streptomyces ipomoeae</name>
    <dbReference type="NCBI Taxonomy" id="103232"/>
    <lineage>
        <taxon>Bacteria</taxon>
        <taxon>Bacillati</taxon>
        <taxon>Actinomycetota</taxon>
        <taxon>Actinomycetes</taxon>
        <taxon>Kitasatosporales</taxon>
        <taxon>Streptomycetaceae</taxon>
        <taxon>Streptomyces</taxon>
    </lineage>
</organism>
<comment type="caution">
    <text evidence="1">The sequence shown here is derived from an EMBL/GenBank/DDBJ whole genome shotgun (WGS) entry which is preliminary data.</text>
</comment>
<protein>
    <submittedName>
        <fullName evidence="1">Uncharacterized protein</fullName>
    </submittedName>
</protein>
<evidence type="ECO:0000313" key="1">
    <source>
        <dbReference type="EMBL" id="TQE15788.1"/>
    </source>
</evidence>
<dbReference type="EMBL" id="SPAZ01000363">
    <property type="protein sequence ID" value="TQE15788.1"/>
    <property type="molecule type" value="Genomic_DNA"/>
</dbReference>
<dbReference type="InterPro" id="IPR010310">
    <property type="entry name" value="T7SS_ESAT-6-like"/>
</dbReference>
<dbReference type="RefSeq" id="WP_009334458.1">
    <property type="nucleotide sequence ID" value="NZ_CP182305.1"/>
</dbReference>
<dbReference type="GeneID" id="301701181"/>
<dbReference type="AlphaFoldDB" id="A0A540P3A1"/>
<sequence>MTTDGRKLNSDQVWLLEKGIIARYEDIKKLLGRLQGTIDMIEKNWTGQAAVAFDKKQTEINDHVVALGRMLEKVLDGVDLNRKDKDKLEDELHQRITQIDVQDLGGKTSALSSY</sequence>
<dbReference type="InterPro" id="IPR036689">
    <property type="entry name" value="ESAT-6-like_sf"/>
</dbReference>
<reference evidence="1 2" key="1">
    <citation type="submission" date="2019-03" db="EMBL/GenBank/DDBJ databases">
        <title>Comparative genomic analyses of the sweetpotato soil rot pathogen, Streptomyces ipomoeae.</title>
        <authorList>
            <person name="Ruschel Soares N."/>
            <person name="Badger J.H."/>
            <person name="Huguet-Tapia J.C."/>
            <person name="Clark C.A."/>
            <person name="Pettis G.S."/>
        </authorList>
    </citation>
    <scope>NUCLEOTIDE SEQUENCE [LARGE SCALE GENOMIC DNA]</scope>
    <source>
        <strain evidence="1 2">88-35</strain>
    </source>
</reference>
<proteinExistence type="predicted"/>
<dbReference type="Gene3D" id="1.10.287.1060">
    <property type="entry name" value="ESAT-6-like"/>
    <property type="match status" value="1"/>
</dbReference>
<name>A0A540P3A1_9ACTN</name>